<organism evidence="1">
    <name type="scientific">Anguilla anguilla</name>
    <name type="common">European freshwater eel</name>
    <name type="synonym">Muraena anguilla</name>
    <dbReference type="NCBI Taxonomy" id="7936"/>
    <lineage>
        <taxon>Eukaryota</taxon>
        <taxon>Metazoa</taxon>
        <taxon>Chordata</taxon>
        <taxon>Craniata</taxon>
        <taxon>Vertebrata</taxon>
        <taxon>Euteleostomi</taxon>
        <taxon>Actinopterygii</taxon>
        <taxon>Neopterygii</taxon>
        <taxon>Teleostei</taxon>
        <taxon>Anguilliformes</taxon>
        <taxon>Anguillidae</taxon>
        <taxon>Anguilla</taxon>
    </lineage>
</organism>
<sequence>MAIAAFLFVRKRRTGSKESVEIPESVPLLQTDSGLFSFIKNKSLPNVIDLDEAAK</sequence>
<reference evidence="1" key="2">
    <citation type="journal article" date="2015" name="Fish Shellfish Immunol.">
        <title>Early steps in the European eel (Anguilla anguilla)-Vibrio vulnificus interaction in the gills: Role of the RtxA13 toxin.</title>
        <authorList>
            <person name="Callol A."/>
            <person name="Pajuelo D."/>
            <person name="Ebbesson L."/>
            <person name="Teles M."/>
            <person name="MacKenzie S."/>
            <person name="Amaro C."/>
        </authorList>
    </citation>
    <scope>NUCLEOTIDE SEQUENCE</scope>
</reference>
<accession>A0A0E9XSV7</accession>
<proteinExistence type="predicted"/>
<reference evidence="1" key="1">
    <citation type="submission" date="2014-11" db="EMBL/GenBank/DDBJ databases">
        <authorList>
            <person name="Amaro Gonzalez C."/>
        </authorList>
    </citation>
    <scope>NUCLEOTIDE SEQUENCE</scope>
</reference>
<evidence type="ECO:0000313" key="1">
    <source>
        <dbReference type="EMBL" id="JAI05517.1"/>
    </source>
</evidence>
<dbReference type="EMBL" id="GBXM01003061">
    <property type="protein sequence ID" value="JAI05517.1"/>
    <property type="molecule type" value="Transcribed_RNA"/>
</dbReference>
<dbReference type="AlphaFoldDB" id="A0A0E9XSV7"/>
<protein>
    <submittedName>
        <fullName evidence="1">Uncharacterized protein</fullName>
    </submittedName>
</protein>
<name>A0A0E9XSV7_ANGAN</name>